<feature type="region of interest" description="Disordered" evidence="1">
    <location>
        <begin position="21"/>
        <end position="41"/>
    </location>
</feature>
<gene>
    <name evidence="3" type="ORF">GS03_02267</name>
</gene>
<dbReference type="SUPFAM" id="SSF81901">
    <property type="entry name" value="HCP-like"/>
    <property type="match status" value="1"/>
</dbReference>
<evidence type="ECO:0000313" key="3">
    <source>
        <dbReference type="EMBL" id="QBZ98756.1"/>
    </source>
</evidence>
<reference evidence="3 4" key="1">
    <citation type="submission" date="2019-04" db="EMBL/GenBank/DDBJ databases">
        <title>Flavobacterium sp. GS03.</title>
        <authorList>
            <person name="Kim H."/>
        </authorList>
    </citation>
    <scope>NUCLEOTIDE SEQUENCE [LARGE SCALE GENOMIC DNA]</scope>
    <source>
        <strain evidence="3 4">GS03</strain>
    </source>
</reference>
<evidence type="ECO:0008006" key="5">
    <source>
        <dbReference type="Google" id="ProtNLM"/>
    </source>
</evidence>
<dbReference type="AlphaFoldDB" id="A0A4P7PVF0"/>
<dbReference type="RefSeq" id="WP_136152648.1">
    <property type="nucleotide sequence ID" value="NZ_CP038810.1"/>
</dbReference>
<feature type="signal peptide" evidence="2">
    <location>
        <begin position="1"/>
        <end position="20"/>
    </location>
</feature>
<evidence type="ECO:0000256" key="2">
    <source>
        <dbReference type="SAM" id="SignalP"/>
    </source>
</evidence>
<proteinExistence type="predicted"/>
<sequence>MKNYVLLFIVIFFSSGFAQKSNKAPTANKKTENAQPTPEKTSTEEVAVVAYAVEEKINMKFGGRTTTYAVSSLDLVDKNDLGPDNTRVIKPKYVKVKPKEELPVVDKLSSVPVVTTPTVIIPVKVDQTVPNGKLLYTKIKIIENYERVLEKGYKTEEMLVAVADYRFFEDDLVTAAKWYTQLFEYCPDELEAVYFYRYAKSLECVGQIEKAKQMMALYQIKKM</sequence>
<accession>A0A4P7PVF0</accession>
<evidence type="ECO:0000313" key="4">
    <source>
        <dbReference type="Proteomes" id="UP000296862"/>
    </source>
</evidence>
<feature type="chain" id="PRO_5020857350" description="Tetratricopeptide repeat protein" evidence="2">
    <location>
        <begin position="21"/>
        <end position="223"/>
    </location>
</feature>
<dbReference type="OrthoDB" id="1324191at2"/>
<dbReference type="Proteomes" id="UP000296862">
    <property type="component" value="Chromosome"/>
</dbReference>
<dbReference type="KEGG" id="fsn:GS03_02267"/>
<keyword evidence="2" id="KW-0732">Signal</keyword>
<dbReference type="EMBL" id="CP038810">
    <property type="protein sequence ID" value="QBZ98756.1"/>
    <property type="molecule type" value="Genomic_DNA"/>
</dbReference>
<organism evidence="3 4">
    <name type="scientific">Flavobacterium sangjuense</name>
    <dbReference type="NCBI Taxonomy" id="2518177"/>
    <lineage>
        <taxon>Bacteria</taxon>
        <taxon>Pseudomonadati</taxon>
        <taxon>Bacteroidota</taxon>
        <taxon>Flavobacteriia</taxon>
        <taxon>Flavobacteriales</taxon>
        <taxon>Flavobacteriaceae</taxon>
        <taxon>Flavobacterium</taxon>
    </lineage>
</organism>
<protein>
    <recommendedName>
        <fullName evidence="5">Tetratricopeptide repeat protein</fullName>
    </recommendedName>
</protein>
<evidence type="ECO:0000256" key="1">
    <source>
        <dbReference type="SAM" id="MobiDB-lite"/>
    </source>
</evidence>
<name>A0A4P7PVF0_9FLAO</name>
<keyword evidence="4" id="KW-1185">Reference proteome</keyword>